<accession>A0ABQ5NWB1</accession>
<comment type="caution">
    <text evidence="2">The sequence shown here is derived from an EMBL/GenBank/DDBJ whole genome shotgun (WGS) entry which is preliminary data.</text>
</comment>
<proteinExistence type="predicted"/>
<dbReference type="EMBL" id="BSBI01000003">
    <property type="protein sequence ID" value="GLF94650.1"/>
    <property type="molecule type" value="Genomic_DNA"/>
</dbReference>
<gene>
    <name evidence="2" type="ORF">SYYSPA8_10155</name>
</gene>
<sequence>MAEIDVPGDGVKRAGTLLGRVLDLSETKASGFDVATVGPPRARPGLPTDRKRRDDRLRIAICNCTELMKSRDVGREFGDAPAGDGSGRKT</sequence>
<protein>
    <submittedName>
        <fullName evidence="2">Uncharacterized protein</fullName>
    </submittedName>
</protein>
<feature type="region of interest" description="Disordered" evidence="1">
    <location>
        <begin position="33"/>
        <end position="52"/>
    </location>
</feature>
<name>A0ABQ5NWB1_9ACTN</name>
<organism evidence="2 3">
    <name type="scientific">Streptomyces yaizuensis</name>
    <dbReference type="NCBI Taxonomy" id="2989713"/>
    <lineage>
        <taxon>Bacteria</taxon>
        <taxon>Bacillati</taxon>
        <taxon>Actinomycetota</taxon>
        <taxon>Actinomycetes</taxon>
        <taxon>Kitasatosporales</taxon>
        <taxon>Streptomycetaceae</taxon>
        <taxon>Streptomyces</taxon>
    </lineage>
</organism>
<keyword evidence="3" id="KW-1185">Reference proteome</keyword>
<dbReference type="RefSeq" id="WP_323446713.1">
    <property type="nucleotide sequence ID" value="NZ_BSBI01000003.1"/>
</dbReference>
<evidence type="ECO:0000313" key="3">
    <source>
        <dbReference type="Proteomes" id="UP001291653"/>
    </source>
</evidence>
<dbReference type="Proteomes" id="UP001291653">
    <property type="component" value="Unassembled WGS sequence"/>
</dbReference>
<evidence type="ECO:0000256" key="1">
    <source>
        <dbReference type="SAM" id="MobiDB-lite"/>
    </source>
</evidence>
<evidence type="ECO:0000313" key="2">
    <source>
        <dbReference type="EMBL" id="GLF94650.1"/>
    </source>
</evidence>
<reference evidence="2 3" key="1">
    <citation type="submission" date="2022-10" db="EMBL/GenBank/DDBJ databases">
        <title>Draft genome sequence of Streptomyces sp. YSPA8.</title>
        <authorList>
            <person name="Moriuchi R."/>
            <person name="Dohra H."/>
            <person name="Yamamura H."/>
            <person name="Kodani S."/>
        </authorList>
    </citation>
    <scope>NUCLEOTIDE SEQUENCE [LARGE SCALE GENOMIC DNA]</scope>
    <source>
        <strain evidence="2 3">YSPA8</strain>
    </source>
</reference>